<protein>
    <submittedName>
        <fullName evidence="1">Uncharacterized protein</fullName>
    </submittedName>
</protein>
<evidence type="ECO:0000313" key="2">
    <source>
        <dbReference type="Proteomes" id="UP001501682"/>
    </source>
</evidence>
<name>A0ABP8CN84_9FLAO</name>
<dbReference type="RefSeq" id="WP_334469864.1">
    <property type="nucleotide sequence ID" value="NZ_BAABCB010000005.1"/>
</dbReference>
<sequence length="77" mass="9009">MGELDNDPSLGTFRTTRLAMEQGAHRLERGTTFFNANKELKHKNNWIFNWEIDTIKSVGHDYKKMSKSAVEWIKNKP</sequence>
<keyword evidence="2" id="KW-1185">Reference proteome</keyword>
<dbReference type="InterPro" id="IPR029058">
    <property type="entry name" value="AB_hydrolase_fold"/>
</dbReference>
<gene>
    <name evidence="1" type="ORF">GCM10022292_05180</name>
</gene>
<evidence type="ECO:0000313" key="1">
    <source>
        <dbReference type="EMBL" id="GAA4240900.1"/>
    </source>
</evidence>
<organism evidence="1 2">
    <name type="scientific">Winogradskyella damuponensis</name>
    <dbReference type="NCBI Taxonomy" id="943939"/>
    <lineage>
        <taxon>Bacteria</taxon>
        <taxon>Pseudomonadati</taxon>
        <taxon>Bacteroidota</taxon>
        <taxon>Flavobacteriia</taxon>
        <taxon>Flavobacteriales</taxon>
        <taxon>Flavobacteriaceae</taxon>
        <taxon>Winogradskyella</taxon>
    </lineage>
</organism>
<proteinExistence type="predicted"/>
<dbReference type="Gene3D" id="3.40.50.1820">
    <property type="entry name" value="alpha/beta hydrolase"/>
    <property type="match status" value="1"/>
</dbReference>
<dbReference type="Proteomes" id="UP001501682">
    <property type="component" value="Unassembled WGS sequence"/>
</dbReference>
<comment type="caution">
    <text evidence="1">The sequence shown here is derived from an EMBL/GenBank/DDBJ whole genome shotgun (WGS) entry which is preliminary data.</text>
</comment>
<reference evidence="2" key="1">
    <citation type="journal article" date="2019" name="Int. J. Syst. Evol. Microbiol.">
        <title>The Global Catalogue of Microorganisms (GCM) 10K type strain sequencing project: providing services to taxonomists for standard genome sequencing and annotation.</title>
        <authorList>
            <consortium name="The Broad Institute Genomics Platform"/>
            <consortium name="The Broad Institute Genome Sequencing Center for Infectious Disease"/>
            <person name="Wu L."/>
            <person name="Ma J."/>
        </authorList>
    </citation>
    <scope>NUCLEOTIDE SEQUENCE [LARGE SCALE GENOMIC DNA]</scope>
    <source>
        <strain evidence="2">JCM 17633</strain>
    </source>
</reference>
<dbReference type="EMBL" id="BAABCB010000005">
    <property type="protein sequence ID" value="GAA4240900.1"/>
    <property type="molecule type" value="Genomic_DNA"/>
</dbReference>
<accession>A0ABP8CN84</accession>